<keyword evidence="4" id="KW-0067">ATP-binding</keyword>
<organism evidence="8 9">
    <name type="scientific">Candidatus Schekmanbacteria bacterium GWA2_38_11</name>
    <dbReference type="NCBI Taxonomy" id="1817876"/>
    <lineage>
        <taxon>Bacteria</taxon>
        <taxon>Candidatus Schekmaniibacteriota</taxon>
    </lineage>
</organism>
<dbReference type="Pfam" id="PF08544">
    <property type="entry name" value="GHMP_kinases_C"/>
    <property type="match status" value="1"/>
</dbReference>
<evidence type="ECO:0000256" key="5">
    <source>
        <dbReference type="ARBA" id="ARBA00038121"/>
    </source>
</evidence>
<dbReference type="Gene3D" id="3.30.230.120">
    <property type="match status" value="1"/>
</dbReference>
<name>A0A1F7RDB0_9BACT</name>
<keyword evidence="1" id="KW-0808">Transferase</keyword>
<gene>
    <name evidence="8" type="ORF">A2042_04570</name>
</gene>
<comment type="similarity">
    <text evidence="5">Belongs to the GHMP kinase family.</text>
</comment>
<dbReference type="GO" id="GO:0042352">
    <property type="term" value="P:GDP-L-fucose salvage"/>
    <property type="evidence" value="ECO:0007669"/>
    <property type="project" value="TreeGrafter"/>
</dbReference>
<accession>A0A1F7RDB0</accession>
<protein>
    <submittedName>
        <fullName evidence="8">GHMP kinase</fullName>
    </submittedName>
</protein>
<comment type="caution">
    <text evidence="8">The sequence shown here is derived from an EMBL/GenBank/DDBJ whole genome shotgun (WGS) entry which is preliminary data.</text>
</comment>
<dbReference type="InterPro" id="IPR014606">
    <property type="entry name" value="Heptose_7-P_kinase"/>
</dbReference>
<evidence type="ECO:0000259" key="6">
    <source>
        <dbReference type="Pfam" id="PF00288"/>
    </source>
</evidence>
<evidence type="ECO:0000256" key="4">
    <source>
        <dbReference type="ARBA" id="ARBA00022840"/>
    </source>
</evidence>
<dbReference type="AlphaFoldDB" id="A0A1F7RDB0"/>
<keyword evidence="2" id="KW-0547">Nucleotide-binding</keyword>
<proteinExistence type="inferred from homology"/>
<dbReference type="PIRSF" id="PIRSF036406">
    <property type="entry name" value="Hept_kin"/>
    <property type="match status" value="1"/>
</dbReference>
<dbReference type="GO" id="GO:0050201">
    <property type="term" value="F:fucokinase activity"/>
    <property type="evidence" value="ECO:0007669"/>
    <property type="project" value="TreeGrafter"/>
</dbReference>
<dbReference type="InterPro" id="IPR036554">
    <property type="entry name" value="GHMP_kinase_C_sf"/>
</dbReference>
<keyword evidence="3 8" id="KW-0418">Kinase</keyword>
<dbReference type="InterPro" id="IPR052203">
    <property type="entry name" value="GHMP_Kinase-Related"/>
</dbReference>
<evidence type="ECO:0000313" key="8">
    <source>
        <dbReference type="EMBL" id="OGL38954.1"/>
    </source>
</evidence>
<dbReference type="Proteomes" id="UP000178526">
    <property type="component" value="Unassembled WGS sequence"/>
</dbReference>
<feature type="domain" description="GHMP kinase N-terminal" evidence="6">
    <location>
        <begin position="78"/>
        <end position="155"/>
    </location>
</feature>
<evidence type="ECO:0000313" key="9">
    <source>
        <dbReference type="Proteomes" id="UP000178526"/>
    </source>
</evidence>
<evidence type="ECO:0000256" key="3">
    <source>
        <dbReference type="ARBA" id="ARBA00022777"/>
    </source>
</evidence>
<dbReference type="SUPFAM" id="SSF54211">
    <property type="entry name" value="Ribosomal protein S5 domain 2-like"/>
    <property type="match status" value="1"/>
</dbReference>
<dbReference type="PANTHER" id="PTHR32463:SF0">
    <property type="entry name" value="L-FUCOSE KINASE"/>
    <property type="match status" value="1"/>
</dbReference>
<dbReference type="InterPro" id="IPR006204">
    <property type="entry name" value="GHMP_kinase_N_dom"/>
</dbReference>
<dbReference type="Pfam" id="PF00288">
    <property type="entry name" value="GHMP_kinases_N"/>
    <property type="match status" value="1"/>
</dbReference>
<evidence type="ECO:0000256" key="2">
    <source>
        <dbReference type="ARBA" id="ARBA00022741"/>
    </source>
</evidence>
<dbReference type="EMBL" id="MGDB01000131">
    <property type="protein sequence ID" value="OGL38954.1"/>
    <property type="molecule type" value="Genomic_DNA"/>
</dbReference>
<reference evidence="8 9" key="1">
    <citation type="journal article" date="2016" name="Nat. Commun.">
        <title>Thousands of microbial genomes shed light on interconnected biogeochemical processes in an aquifer system.</title>
        <authorList>
            <person name="Anantharaman K."/>
            <person name="Brown C.T."/>
            <person name="Hug L.A."/>
            <person name="Sharon I."/>
            <person name="Castelle C.J."/>
            <person name="Probst A.J."/>
            <person name="Thomas B.C."/>
            <person name="Singh A."/>
            <person name="Wilkins M.J."/>
            <person name="Karaoz U."/>
            <person name="Brodie E.L."/>
            <person name="Williams K.H."/>
            <person name="Hubbard S.S."/>
            <person name="Banfield J.F."/>
        </authorList>
    </citation>
    <scope>NUCLEOTIDE SEQUENCE [LARGE SCALE GENOMIC DNA]</scope>
</reference>
<evidence type="ECO:0000259" key="7">
    <source>
        <dbReference type="Pfam" id="PF08544"/>
    </source>
</evidence>
<dbReference type="SUPFAM" id="SSF55060">
    <property type="entry name" value="GHMP Kinase, C-terminal domain"/>
    <property type="match status" value="1"/>
</dbReference>
<dbReference type="InterPro" id="IPR013750">
    <property type="entry name" value="GHMP_kinase_C_dom"/>
</dbReference>
<dbReference type="PRINTS" id="PR00960">
    <property type="entry name" value="LMBPPROTEIN"/>
</dbReference>
<dbReference type="GO" id="GO:0005524">
    <property type="term" value="F:ATP binding"/>
    <property type="evidence" value="ECO:0007669"/>
    <property type="project" value="UniProtKB-KW"/>
</dbReference>
<dbReference type="InterPro" id="IPR020568">
    <property type="entry name" value="Ribosomal_Su5_D2-typ_SF"/>
</dbReference>
<feature type="domain" description="GHMP kinase C-terminal" evidence="7">
    <location>
        <begin position="226"/>
        <end position="304"/>
    </location>
</feature>
<dbReference type="InterPro" id="IPR001174">
    <property type="entry name" value="HddA/FKP"/>
</dbReference>
<evidence type="ECO:0000256" key="1">
    <source>
        <dbReference type="ARBA" id="ARBA00022679"/>
    </source>
</evidence>
<sequence length="326" mass="36382">MIVSQTPLRISFVGGGTDFSDYYRNFNGGAVISTAIDKYIYVIIKKRFDNKIRIGYSVTELVDRVEQIKHDLVREGLKKTKITGGVEISTMADIPSTGSGLGSSSSVTVGLLNAMYAYQGILKTQEELAREACEIEIDILKKPIGKQDQYIAAYGNLREIQFKKNGKVILEEITIKENLKDNLNRNLLLFYTGQKRDSSSVLLEQRKNINAFFDTLNGMKAMVSNLRKALEDGDLEKFGSLLHKGWEYKKSLASKITNSYIDKLYKKAIEAGALGGKIAGAGGGGFILLYCPYEKQNNLREALKDLPELKFGFERNGSKIIFNINK</sequence>
<dbReference type="PANTHER" id="PTHR32463">
    <property type="entry name" value="L-FUCOSE KINASE"/>
    <property type="match status" value="1"/>
</dbReference>